<organism evidence="1 2">
    <name type="scientific">Halolamina salina</name>
    <dbReference type="NCBI Taxonomy" id="1220023"/>
    <lineage>
        <taxon>Archaea</taxon>
        <taxon>Methanobacteriati</taxon>
        <taxon>Methanobacteriota</taxon>
        <taxon>Stenosarchaea group</taxon>
        <taxon>Halobacteria</taxon>
        <taxon>Halobacteriales</taxon>
        <taxon>Haloferacaceae</taxon>
    </lineage>
</organism>
<sequence length="68" mass="7478">MSLTPAAYDRLRRATRTHREELVVRLAGEAGLRPVEQARLRPGDVFEHDGTRLAAVHDESTAAAREAG</sequence>
<proteinExistence type="predicted"/>
<accession>A0ABD6BAZ0</accession>
<dbReference type="Proteomes" id="UP001597111">
    <property type="component" value="Unassembled WGS sequence"/>
</dbReference>
<feature type="non-terminal residue" evidence="1">
    <location>
        <position position="68"/>
    </location>
</feature>
<evidence type="ECO:0000313" key="1">
    <source>
        <dbReference type="EMBL" id="MFD1527544.1"/>
    </source>
</evidence>
<dbReference type="EMBL" id="JBHUDH010000220">
    <property type="protein sequence ID" value="MFD1527544.1"/>
    <property type="molecule type" value="Genomic_DNA"/>
</dbReference>
<gene>
    <name evidence="1" type="ORF">ACFR9S_14760</name>
</gene>
<comment type="caution">
    <text evidence="1">The sequence shown here is derived from an EMBL/GenBank/DDBJ whole genome shotgun (WGS) entry which is preliminary data.</text>
</comment>
<name>A0ABD6BAZ0_9EURY</name>
<keyword evidence="2" id="KW-1185">Reference proteome</keyword>
<reference evidence="1 2" key="1">
    <citation type="journal article" date="2019" name="Int. J. Syst. Evol. Microbiol.">
        <title>The Global Catalogue of Microorganisms (GCM) 10K type strain sequencing project: providing services to taxonomists for standard genome sequencing and annotation.</title>
        <authorList>
            <consortium name="The Broad Institute Genomics Platform"/>
            <consortium name="The Broad Institute Genome Sequencing Center for Infectious Disease"/>
            <person name="Wu L."/>
            <person name="Ma J."/>
        </authorList>
    </citation>
    <scope>NUCLEOTIDE SEQUENCE [LARGE SCALE GENOMIC DNA]</scope>
    <source>
        <strain evidence="1 2">CGMCC 1.12285</strain>
    </source>
</reference>
<evidence type="ECO:0000313" key="2">
    <source>
        <dbReference type="Proteomes" id="UP001597111"/>
    </source>
</evidence>
<protein>
    <recommendedName>
        <fullName evidence="3">Tyr recombinase domain-containing protein</fullName>
    </recommendedName>
</protein>
<evidence type="ECO:0008006" key="3">
    <source>
        <dbReference type="Google" id="ProtNLM"/>
    </source>
</evidence>
<dbReference type="AlphaFoldDB" id="A0ABD6BAZ0"/>